<keyword evidence="5" id="KW-1133">Transmembrane helix</keyword>
<feature type="domain" description="Thioredoxin" evidence="6">
    <location>
        <begin position="369"/>
        <end position="519"/>
    </location>
</feature>
<dbReference type="Proteomes" id="UP000244090">
    <property type="component" value="Unassembled WGS sequence"/>
</dbReference>
<dbReference type="PROSITE" id="PS51352">
    <property type="entry name" value="THIOREDOXIN_2"/>
    <property type="match status" value="1"/>
</dbReference>
<dbReference type="CDD" id="cd02966">
    <property type="entry name" value="TlpA_like_family"/>
    <property type="match status" value="1"/>
</dbReference>
<dbReference type="RefSeq" id="WP_108116228.1">
    <property type="nucleotide sequence ID" value="NZ_QBKT01000009.1"/>
</dbReference>
<dbReference type="SUPFAM" id="SSF52833">
    <property type="entry name" value="Thioredoxin-like"/>
    <property type="match status" value="1"/>
</dbReference>
<dbReference type="GO" id="GO:0017004">
    <property type="term" value="P:cytochrome complex assembly"/>
    <property type="evidence" value="ECO:0007669"/>
    <property type="project" value="UniProtKB-KW"/>
</dbReference>
<keyword evidence="3" id="KW-1015">Disulfide bond</keyword>
<evidence type="ECO:0000256" key="3">
    <source>
        <dbReference type="ARBA" id="ARBA00023157"/>
    </source>
</evidence>
<organism evidence="7 8">
    <name type="scientific">Kordia periserrulae</name>
    <dbReference type="NCBI Taxonomy" id="701523"/>
    <lineage>
        <taxon>Bacteria</taxon>
        <taxon>Pseudomonadati</taxon>
        <taxon>Bacteroidota</taxon>
        <taxon>Flavobacteriia</taxon>
        <taxon>Flavobacteriales</taxon>
        <taxon>Flavobacteriaceae</taxon>
        <taxon>Kordia</taxon>
    </lineage>
</organism>
<evidence type="ECO:0000256" key="5">
    <source>
        <dbReference type="SAM" id="Phobius"/>
    </source>
</evidence>
<keyword evidence="5" id="KW-0472">Membrane</keyword>
<dbReference type="InterPro" id="IPR036249">
    <property type="entry name" value="Thioredoxin-like_sf"/>
</dbReference>
<evidence type="ECO:0000256" key="4">
    <source>
        <dbReference type="ARBA" id="ARBA00023284"/>
    </source>
</evidence>
<protein>
    <submittedName>
        <fullName evidence="7">Thioredoxin-like protein</fullName>
    </submittedName>
</protein>
<accession>A0A2T6BTY5</accession>
<comment type="caution">
    <text evidence="7">The sequence shown here is derived from an EMBL/GenBank/DDBJ whole genome shotgun (WGS) entry which is preliminary data.</text>
</comment>
<proteinExistence type="predicted"/>
<dbReference type="GO" id="GO:0030313">
    <property type="term" value="C:cell envelope"/>
    <property type="evidence" value="ECO:0007669"/>
    <property type="project" value="UniProtKB-SubCell"/>
</dbReference>
<evidence type="ECO:0000313" key="7">
    <source>
        <dbReference type="EMBL" id="PTX59523.1"/>
    </source>
</evidence>
<dbReference type="Gene3D" id="3.40.30.10">
    <property type="entry name" value="Glutaredoxin"/>
    <property type="match status" value="1"/>
</dbReference>
<dbReference type="InterPro" id="IPR012336">
    <property type="entry name" value="Thioredoxin-like_fold"/>
</dbReference>
<evidence type="ECO:0000256" key="1">
    <source>
        <dbReference type="ARBA" id="ARBA00004196"/>
    </source>
</evidence>
<dbReference type="Pfam" id="PF13905">
    <property type="entry name" value="Thioredoxin_8"/>
    <property type="match status" value="1"/>
</dbReference>
<keyword evidence="8" id="KW-1185">Reference proteome</keyword>
<dbReference type="EMBL" id="QBKT01000009">
    <property type="protein sequence ID" value="PTX59523.1"/>
    <property type="molecule type" value="Genomic_DNA"/>
</dbReference>
<feature type="transmembrane region" description="Helical" evidence="5">
    <location>
        <begin position="6"/>
        <end position="25"/>
    </location>
</feature>
<gene>
    <name evidence="7" type="ORF">C8N46_109112</name>
</gene>
<dbReference type="PANTHER" id="PTHR42852">
    <property type="entry name" value="THIOL:DISULFIDE INTERCHANGE PROTEIN DSBE"/>
    <property type="match status" value="1"/>
</dbReference>
<keyword evidence="5" id="KW-0812">Transmembrane</keyword>
<dbReference type="AlphaFoldDB" id="A0A2T6BTY5"/>
<keyword evidence="4" id="KW-0676">Redox-active center</keyword>
<reference evidence="7 8" key="1">
    <citation type="submission" date="2018-04" db="EMBL/GenBank/DDBJ databases">
        <title>Genomic Encyclopedia of Archaeal and Bacterial Type Strains, Phase II (KMG-II): from individual species to whole genera.</title>
        <authorList>
            <person name="Goeker M."/>
        </authorList>
    </citation>
    <scope>NUCLEOTIDE SEQUENCE [LARGE SCALE GENOMIC DNA]</scope>
    <source>
        <strain evidence="7 8">DSM 25731</strain>
    </source>
</reference>
<evidence type="ECO:0000256" key="2">
    <source>
        <dbReference type="ARBA" id="ARBA00022748"/>
    </source>
</evidence>
<evidence type="ECO:0000313" key="8">
    <source>
        <dbReference type="Proteomes" id="UP000244090"/>
    </source>
</evidence>
<comment type="subcellular location">
    <subcellularLocation>
        <location evidence="1">Cell envelope</location>
    </subcellularLocation>
</comment>
<evidence type="ECO:0000259" key="6">
    <source>
        <dbReference type="PROSITE" id="PS51352"/>
    </source>
</evidence>
<keyword evidence="2" id="KW-0201">Cytochrome c-type biogenesis</keyword>
<name>A0A2T6BTY5_9FLAO</name>
<dbReference type="PANTHER" id="PTHR42852:SF6">
    <property type="entry name" value="THIOL:DISULFIDE INTERCHANGE PROTEIN DSBE"/>
    <property type="match status" value="1"/>
</dbReference>
<dbReference type="OrthoDB" id="1098640at2"/>
<dbReference type="InterPro" id="IPR013766">
    <property type="entry name" value="Thioredoxin_domain"/>
</dbReference>
<sequence>MSKKIYSSYIPFIAVIFVIILITNYTKEESGKIGNNFSEGNIVIAGKSKDMGIFKRPNLMNSTYLFGKSHEKVEKTINKNSGEIVLKDIKKPMLMEFSPSGDEAFYRTYIYVSPGDNVSFEVKNKKILFTGKNAAQNNLYTLLEENTRDYSKQYYQNDIHRYKATIQSIYDDKLEFATKYYHKHSLSENFTKVFNDFLKFEYYFNLINPRNVKSTSLDIYLNQSDVLKNLIQKEAIEKEIIFDISDYLDNIKIKDFIASRSALNHSHYFKNCLNDFIRHYFETSDYPLYSKEKLEAEKMYIDNHLDGDLKEYATGRMIWDYYNEGFAYNEENRKYMLQLIDNFSKTIQDKASYTSKMEAIKKDILRYDFKLSESALYAKMVNHLGDTITLQDIFDRSTKRIKVVDFWASWCPPCIKEIKEHKPFKDRLSVENNVEWIYLSIDTDKEKWLAKQEELSETLHFRNSYLLLKGNKSSLAKALQVQQIPRYVIFGRNGEILMNSAPSPSNNDVFERMIDDIQPQTFIP</sequence>
<dbReference type="InterPro" id="IPR050553">
    <property type="entry name" value="Thioredoxin_ResA/DsbE_sf"/>
</dbReference>